<dbReference type="FunFam" id="3.30.70.250:FF:000001">
    <property type="entry name" value="Malonyl CoA-acyl carrier protein transacylase"/>
    <property type="match status" value="1"/>
</dbReference>
<dbReference type="Pfam" id="PF00698">
    <property type="entry name" value="Acyl_transf_1"/>
    <property type="match status" value="1"/>
</dbReference>
<dbReference type="PANTHER" id="PTHR42681:SF1">
    <property type="entry name" value="MALONYL-COA-ACYL CARRIER PROTEIN TRANSACYLASE, MITOCHONDRIAL"/>
    <property type="match status" value="1"/>
</dbReference>
<evidence type="ECO:0000256" key="4">
    <source>
        <dbReference type="PIRNR" id="PIRNR000446"/>
    </source>
</evidence>
<keyword evidence="2 4" id="KW-0012">Acyltransferase</keyword>
<dbReference type="STRING" id="537013.CLOSTMETH_00731"/>
<dbReference type="EMBL" id="ACEC01000026">
    <property type="protein sequence ID" value="EEG31696.1"/>
    <property type="molecule type" value="Genomic_DNA"/>
</dbReference>
<keyword evidence="8" id="KW-1185">Reference proteome</keyword>
<evidence type="ECO:0000313" key="8">
    <source>
        <dbReference type="Proteomes" id="UP000003340"/>
    </source>
</evidence>
<dbReference type="InterPro" id="IPR050858">
    <property type="entry name" value="Mal-CoA-ACP_Trans/PKS_FabD"/>
</dbReference>
<dbReference type="GO" id="GO:0004314">
    <property type="term" value="F:[acyl-carrier-protein] S-malonyltransferase activity"/>
    <property type="evidence" value="ECO:0007669"/>
    <property type="project" value="UniProtKB-EC"/>
</dbReference>
<organism evidence="7 8">
    <name type="scientific">[Clostridium] methylpentosum DSM 5476</name>
    <dbReference type="NCBI Taxonomy" id="537013"/>
    <lineage>
        <taxon>Bacteria</taxon>
        <taxon>Bacillati</taxon>
        <taxon>Bacillota</taxon>
        <taxon>Clostridia</taxon>
        <taxon>Eubacteriales</taxon>
        <taxon>Oscillospiraceae</taxon>
        <taxon>Oscillospiraceae incertae sedis</taxon>
    </lineage>
</organism>
<dbReference type="eggNOG" id="COG0331">
    <property type="taxonomic scope" value="Bacteria"/>
</dbReference>
<dbReference type="HOGENOM" id="CLU_030558_1_1_9"/>
<dbReference type="AlphaFoldDB" id="C0EA77"/>
<comment type="caution">
    <text evidence="7">The sequence shown here is derived from an EMBL/GenBank/DDBJ whole genome shotgun (WGS) entry which is preliminary data.</text>
</comment>
<evidence type="ECO:0000313" key="7">
    <source>
        <dbReference type="EMBL" id="EEG31696.1"/>
    </source>
</evidence>
<keyword evidence="1 4" id="KW-0808">Transferase</keyword>
<evidence type="ECO:0000256" key="5">
    <source>
        <dbReference type="PIRSR" id="PIRSR000446-1"/>
    </source>
</evidence>
<dbReference type="GO" id="GO:0006633">
    <property type="term" value="P:fatty acid biosynthetic process"/>
    <property type="evidence" value="ECO:0007669"/>
    <property type="project" value="TreeGrafter"/>
</dbReference>
<dbReference type="Gene3D" id="3.30.70.250">
    <property type="entry name" value="Malonyl-CoA ACP transacylase, ACP-binding"/>
    <property type="match status" value="1"/>
</dbReference>
<gene>
    <name evidence="7" type="ORF">CLOSTMETH_00731</name>
</gene>
<dbReference type="SUPFAM" id="SSF52151">
    <property type="entry name" value="FabD/lysophospholipase-like"/>
    <property type="match status" value="1"/>
</dbReference>
<dbReference type="InterPro" id="IPR016036">
    <property type="entry name" value="Malonyl_transacylase_ACP-bd"/>
</dbReference>
<dbReference type="InterPro" id="IPR016035">
    <property type="entry name" value="Acyl_Trfase/lysoPLipase"/>
</dbReference>
<dbReference type="PANTHER" id="PTHR42681">
    <property type="entry name" value="MALONYL-COA-ACYL CARRIER PROTEIN TRANSACYLASE, MITOCHONDRIAL"/>
    <property type="match status" value="1"/>
</dbReference>
<dbReference type="SUPFAM" id="SSF55048">
    <property type="entry name" value="Probable ACP-binding domain of malonyl-CoA ACP transacylase"/>
    <property type="match status" value="1"/>
</dbReference>
<dbReference type="InterPro" id="IPR014043">
    <property type="entry name" value="Acyl_transferase_dom"/>
</dbReference>
<feature type="domain" description="Malonyl-CoA:ACP transacylase (MAT)" evidence="6">
    <location>
        <begin position="7"/>
        <end position="309"/>
    </location>
</feature>
<dbReference type="SMART" id="SM00827">
    <property type="entry name" value="PKS_AT"/>
    <property type="match status" value="1"/>
</dbReference>
<accession>C0EA77</accession>
<comment type="catalytic activity">
    <reaction evidence="3 4">
        <text>holo-[ACP] + malonyl-CoA = malonyl-[ACP] + CoA</text>
        <dbReference type="Rhea" id="RHEA:41792"/>
        <dbReference type="Rhea" id="RHEA-COMP:9623"/>
        <dbReference type="Rhea" id="RHEA-COMP:9685"/>
        <dbReference type="ChEBI" id="CHEBI:57287"/>
        <dbReference type="ChEBI" id="CHEBI:57384"/>
        <dbReference type="ChEBI" id="CHEBI:64479"/>
        <dbReference type="ChEBI" id="CHEBI:78449"/>
        <dbReference type="EC" id="2.3.1.39"/>
    </reaction>
</comment>
<evidence type="ECO:0000259" key="6">
    <source>
        <dbReference type="SMART" id="SM00827"/>
    </source>
</evidence>
<reference evidence="7 8" key="2">
    <citation type="submission" date="2009-02" db="EMBL/GenBank/DDBJ databases">
        <title>Draft genome sequence of Clostridium methylpentosum (DSM 5476).</title>
        <authorList>
            <person name="Sudarsanam P."/>
            <person name="Ley R."/>
            <person name="Guruge J."/>
            <person name="Turnbaugh P.J."/>
            <person name="Mahowald M."/>
            <person name="Liep D."/>
            <person name="Gordon J."/>
        </authorList>
    </citation>
    <scope>NUCLEOTIDE SEQUENCE [LARGE SCALE GENOMIC DNA]</scope>
    <source>
        <strain evidence="7 8">DSM 5476</strain>
    </source>
</reference>
<reference evidence="7 8" key="1">
    <citation type="submission" date="2009-01" db="EMBL/GenBank/DDBJ databases">
        <authorList>
            <person name="Fulton L."/>
            <person name="Clifton S."/>
            <person name="Fulton B."/>
            <person name="Xu J."/>
            <person name="Minx P."/>
            <person name="Pepin K.H."/>
            <person name="Johnson M."/>
            <person name="Bhonagiri V."/>
            <person name="Nash W.E."/>
            <person name="Mardis E.R."/>
            <person name="Wilson R.K."/>
        </authorList>
    </citation>
    <scope>NUCLEOTIDE SEQUENCE [LARGE SCALE GENOMIC DNA]</scope>
    <source>
        <strain evidence="7 8">DSM 5476</strain>
    </source>
</reference>
<evidence type="ECO:0000256" key="2">
    <source>
        <dbReference type="ARBA" id="ARBA00023315"/>
    </source>
</evidence>
<dbReference type="Gene3D" id="3.40.366.10">
    <property type="entry name" value="Malonyl-Coenzyme A Acyl Carrier Protein, domain 2"/>
    <property type="match status" value="1"/>
</dbReference>
<dbReference type="GO" id="GO:0005829">
    <property type="term" value="C:cytosol"/>
    <property type="evidence" value="ECO:0007669"/>
    <property type="project" value="TreeGrafter"/>
</dbReference>
<evidence type="ECO:0000256" key="3">
    <source>
        <dbReference type="ARBA" id="ARBA00048462"/>
    </source>
</evidence>
<protein>
    <recommendedName>
        <fullName evidence="4">Malonyl CoA-acyl carrier protein transacylase</fullName>
        <ecNumber evidence="4">2.3.1.39</ecNumber>
    </recommendedName>
</protein>
<proteinExistence type="inferred from homology"/>
<evidence type="ECO:0000256" key="1">
    <source>
        <dbReference type="ARBA" id="ARBA00022679"/>
    </source>
</evidence>
<dbReference type="EC" id="2.3.1.39" evidence="4"/>
<dbReference type="InterPro" id="IPR001227">
    <property type="entry name" value="Ac_transferase_dom_sf"/>
</dbReference>
<comment type="similarity">
    <text evidence="4">Belongs to the fabD family.</text>
</comment>
<dbReference type="InterPro" id="IPR024925">
    <property type="entry name" value="Malonyl_CoA-ACP_transAc"/>
</dbReference>
<dbReference type="InterPro" id="IPR004410">
    <property type="entry name" value="Malonyl_CoA-ACP_transAc_FabD"/>
</dbReference>
<name>C0EA77_9FIRM</name>
<dbReference type="PIRSF" id="PIRSF000446">
    <property type="entry name" value="Mct"/>
    <property type="match status" value="1"/>
</dbReference>
<sequence>MEKTAFLFSGQGSQYAGMGKELCELNPASKQVFECAGDILGFDLAKLCFEGTDEQLSPTGVAQPAILATSLAAFELMKARGVAFEAVAGHSLGEYAGMVASGMLTLENGFRVIKERAAAMQECAEHQDGSMYAILGLASDEVAAVCEQVEGYVVPVNFNSPVQTVIAGETPAVERAVEAFSGKARRAAKLNVNAAFHSKLMQPAADRFHEAIQGIPFSAPQVAFYSNVTGEALEDCSDMPSYLAKHLVSPVQFVKELDAMQQAGFVNFVELGPNKVLTGLVKKTLKEANAYNVENQKSFDAAMAKLMAE</sequence>
<dbReference type="Proteomes" id="UP000003340">
    <property type="component" value="Unassembled WGS sequence"/>
</dbReference>
<feature type="active site" evidence="5">
    <location>
        <position position="197"/>
    </location>
</feature>
<dbReference type="NCBIfam" id="TIGR00128">
    <property type="entry name" value="fabD"/>
    <property type="match status" value="1"/>
</dbReference>
<feature type="active site" evidence="5">
    <location>
        <position position="91"/>
    </location>
</feature>